<dbReference type="OrthoDB" id="1048788at2"/>
<dbReference type="Pfam" id="PF12725">
    <property type="entry name" value="DUF3810"/>
    <property type="match status" value="1"/>
</dbReference>
<evidence type="ECO:0000313" key="2">
    <source>
        <dbReference type="EMBL" id="AZI33029.1"/>
    </source>
</evidence>
<name>A0A3G8XJ02_9FLAO</name>
<dbReference type="KEGG" id="ccas:EIB73_07515"/>
<gene>
    <name evidence="2" type="ORF">EIB73_07515</name>
</gene>
<organism evidence="2 3">
    <name type="scientific">Kaistella carnis</name>
    <dbReference type="NCBI Taxonomy" id="1241979"/>
    <lineage>
        <taxon>Bacteria</taxon>
        <taxon>Pseudomonadati</taxon>
        <taxon>Bacteroidota</taxon>
        <taxon>Flavobacteriia</taxon>
        <taxon>Flavobacteriales</taxon>
        <taxon>Weeksellaceae</taxon>
        <taxon>Chryseobacterium group</taxon>
        <taxon>Kaistella</taxon>
    </lineage>
</organism>
<reference evidence="3" key="1">
    <citation type="submission" date="2018-11" db="EMBL/GenBank/DDBJ databases">
        <title>Proposal to divide the Flavobacteriaceae and reorganize its genera based on Amino Acid Identity values calculated from whole genome sequences.</title>
        <authorList>
            <person name="Nicholson A.C."/>
            <person name="Gulvik C.A."/>
            <person name="Whitney A.M."/>
            <person name="Humrighouse B.W."/>
            <person name="Bell M."/>
            <person name="Holmes B."/>
            <person name="Steigerwalt A.G."/>
            <person name="Villarma A."/>
            <person name="Sheth M."/>
            <person name="Batra D."/>
            <person name="Pryor J."/>
            <person name="Bernardet J.-F."/>
            <person name="Hugo C."/>
            <person name="Kampfer P."/>
            <person name="Newman J.D."/>
            <person name="McQuiston J.R."/>
        </authorList>
    </citation>
    <scope>NUCLEOTIDE SEQUENCE [LARGE SCALE GENOMIC DNA]</scope>
    <source>
        <strain evidence="3">G0081</strain>
    </source>
</reference>
<dbReference type="AlphaFoldDB" id="A0A3G8XJ02"/>
<dbReference type="InterPro" id="IPR024294">
    <property type="entry name" value="DUF3810"/>
</dbReference>
<sequence length="358" mass="42079">MKAEIKRYPIYRKKRFWAGILLAQFLLFYVASRIDFAIAFFEMFFELQKKWHQQLFASFPFSVGDVFYILVISFLIYLVIQSIKKKERNRQWIKSLMLLNILYLTYQVFWGMLYFQKPLRDQLPEKEIEISQMKTLTLKYLNSCKESRLLVREDVNGVFDINNLDAIKKEILQKQNKLPSFLNAKRSPEINCMKPSLFKGIMSYTGILGYYNPFTAEAQYNADLPATYIPFTLSHESAHQLGYAREQEANFIGYLVGKDSKNADLKYSTQYFVLKSLLSSLSETDADFVKDVLLNFSAGMQRDRKAEKDFVKKHEGLLEVFFGYTNDLFLKSNQQEGSITYSYFIDLLLRYESTPHLK</sequence>
<feature type="transmembrane region" description="Helical" evidence="1">
    <location>
        <begin position="92"/>
        <end position="115"/>
    </location>
</feature>
<proteinExistence type="predicted"/>
<evidence type="ECO:0000256" key="1">
    <source>
        <dbReference type="SAM" id="Phobius"/>
    </source>
</evidence>
<accession>A0A3G8XJ02</accession>
<keyword evidence="1" id="KW-1133">Transmembrane helix</keyword>
<protein>
    <submittedName>
        <fullName evidence="2">DUF3810 domain-containing protein</fullName>
    </submittedName>
</protein>
<keyword evidence="3" id="KW-1185">Reference proteome</keyword>
<keyword evidence="1" id="KW-0472">Membrane</keyword>
<dbReference type="Proteomes" id="UP000270185">
    <property type="component" value="Chromosome"/>
</dbReference>
<dbReference type="EMBL" id="CP034159">
    <property type="protein sequence ID" value="AZI33029.1"/>
    <property type="molecule type" value="Genomic_DNA"/>
</dbReference>
<dbReference type="RefSeq" id="WP_125024071.1">
    <property type="nucleotide sequence ID" value="NZ_CP034159.1"/>
</dbReference>
<evidence type="ECO:0000313" key="3">
    <source>
        <dbReference type="Proteomes" id="UP000270185"/>
    </source>
</evidence>
<keyword evidence="1" id="KW-0812">Transmembrane</keyword>
<feature type="transmembrane region" description="Helical" evidence="1">
    <location>
        <begin position="57"/>
        <end position="80"/>
    </location>
</feature>